<keyword evidence="3 10" id="KW-0328">Glycosyltransferase</keyword>
<proteinExistence type="inferred from homology"/>
<evidence type="ECO:0000256" key="2">
    <source>
        <dbReference type="ARBA" id="ARBA00022618"/>
    </source>
</evidence>
<keyword evidence="5 10" id="KW-0133">Cell shape</keyword>
<evidence type="ECO:0000259" key="11">
    <source>
        <dbReference type="Pfam" id="PF03033"/>
    </source>
</evidence>
<feature type="binding site" evidence="10">
    <location>
        <position position="285"/>
    </location>
    <ligand>
        <name>UDP-N-acetyl-alpha-D-glucosamine</name>
        <dbReference type="ChEBI" id="CHEBI:57705"/>
    </ligand>
</feature>
<evidence type="ECO:0000313" key="14">
    <source>
        <dbReference type="Proteomes" id="UP000296153"/>
    </source>
</evidence>
<dbReference type="UniPathway" id="UPA00219"/>
<dbReference type="RefSeq" id="WP_136131005.1">
    <property type="nucleotide sequence ID" value="NZ_PDKT01000002.1"/>
</dbReference>
<sequence length="352" mass="38869">MNKKLLIMAGGTGGHIFPGLTIAHHMIEKSWKVCWLGTSNNMENNIVPQYNIKMYFINISGLRGKGITTQILAPISILRAFIQARNIMKLCKPDVVLGMGGYVSGPGGLAAWTCGIPLLLHEQNSIAGLTNKWLAKIATKVLQGFPGAFPHSDVVGNPIRKNILNIPKPQERFTGRSGPIRILVIGGSQGAEIINNIIPKIAFYLGKKIIIWHQTGKGKHKKVYNAYKNLGQHQHTVTEFIDDIFYAYSWADVIICRAGALTVSEIATVGLAAIFIPFQHKDRQQYLNALNLAKIGAAKIFEIKELTVDAIVTTLVNWDRSVLLQMAQKARQLAHCNATKLIFQEIVNISMQ</sequence>
<reference evidence="13 14" key="1">
    <citation type="journal article" date="2018" name="Genome Biol. Evol.">
        <title>Cladogenesis and Genomic Streamlining in Extracellular Endosymbionts of Tropical Stink Bugs.</title>
        <authorList>
            <person name="Otero-Bravo A."/>
            <person name="Goffredi S."/>
            <person name="Sabree Z.L."/>
        </authorList>
    </citation>
    <scope>NUCLEOTIDE SEQUENCE [LARGE SCALE GENOMIC DNA]</scope>
    <source>
        <strain evidence="13 14">SoEE</strain>
    </source>
</reference>
<dbReference type="GO" id="GO:0050511">
    <property type="term" value="F:undecaprenyldiphospho-muramoylpentapeptide beta-N-acetylglucosaminyltransferase activity"/>
    <property type="evidence" value="ECO:0007669"/>
    <property type="project" value="UniProtKB-UniRule"/>
</dbReference>
<feature type="binding site" evidence="10">
    <location>
        <position position="160"/>
    </location>
    <ligand>
        <name>UDP-N-acetyl-alpha-D-glucosamine</name>
        <dbReference type="ChEBI" id="CHEBI:57705"/>
    </ligand>
</feature>
<evidence type="ECO:0000256" key="7">
    <source>
        <dbReference type="ARBA" id="ARBA00023136"/>
    </source>
</evidence>
<protein>
    <recommendedName>
        <fullName evidence="10">UDP-N-acetylglucosamine--N-acetylmuramyl-(pentapeptide) pyrophosphoryl-undecaprenol N-acetylglucosamine transferase</fullName>
        <ecNumber evidence="10">2.4.1.227</ecNumber>
    </recommendedName>
    <alternativeName>
        <fullName evidence="10">Undecaprenyl-PP-MurNAc-pentapeptide-UDPGlcNAc GlcNAc transferase</fullName>
    </alternativeName>
</protein>
<dbReference type="GO" id="GO:0008360">
    <property type="term" value="P:regulation of cell shape"/>
    <property type="evidence" value="ECO:0007669"/>
    <property type="project" value="UniProtKB-KW"/>
</dbReference>
<keyword evidence="8 10" id="KW-0131">Cell cycle</keyword>
<dbReference type="Gene3D" id="3.40.50.2000">
    <property type="entry name" value="Glycogen Phosphorylase B"/>
    <property type="match status" value="2"/>
</dbReference>
<evidence type="ECO:0000256" key="8">
    <source>
        <dbReference type="ARBA" id="ARBA00023306"/>
    </source>
</evidence>
<dbReference type="GO" id="GO:0051301">
    <property type="term" value="P:cell division"/>
    <property type="evidence" value="ECO:0007669"/>
    <property type="project" value="UniProtKB-KW"/>
</dbReference>
<name>A0A2P5T069_9GAMM</name>
<dbReference type="Pfam" id="PF03033">
    <property type="entry name" value="Glyco_transf_28"/>
    <property type="match status" value="1"/>
</dbReference>
<dbReference type="GO" id="GO:0009252">
    <property type="term" value="P:peptidoglycan biosynthetic process"/>
    <property type="evidence" value="ECO:0007669"/>
    <property type="project" value="UniProtKB-UniRule"/>
</dbReference>
<evidence type="ECO:0000256" key="5">
    <source>
        <dbReference type="ARBA" id="ARBA00022960"/>
    </source>
</evidence>
<evidence type="ECO:0000313" key="13">
    <source>
        <dbReference type="EMBL" id="PPI87977.1"/>
    </source>
</evidence>
<feature type="domain" description="Glycosyltransferase family 28 N-terminal" evidence="11">
    <location>
        <begin position="6"/>
        <end position="142"/>
    </location>
</feature>
<feature type="domain" description="Glycosyl transferase family 28 C-terminal" evidence="12">
    <location>
        <begin position="182"/>
        <end position="329"/>
    </location>
</feature>
<gene>
    <name evidence="10 13" type="primary">murG</name>
    <name evidence="13" type="ORF">CRV12_02050</name>
</gene>
<dbReference type="AlphaFoldDB" id="A0A2P5T069"/>
<feature type="binding site" evidence="10">
    <location>
        <position position="124"/>
    </location>
    <ligand>
        <name>UDP-N-acetyl-alpha-D-glucosamine</name>
        <dbReference type="ChEBI" id="CHEBI:57705"/>
    </ligand>
</feature>
<dbReference type="EC" id="2.4.1.227" evidence="10"/>
<evidence type="ECO:0000256" key="6">
    <source>
        <dbReference type="ARBA" id="ARBA00022984"/>
    </source>
</evidence>
<evidence type="ECO:0000256" key="10">
    <source>
        <dbReference type="HAMAP-Rule" id="MF_00033"/>
    </source>
</evidence>
<feature type="binding site" evidence="10">
    <location>
        <position position="241"/>
    </location>
    <ligand>
        <name>UDP-N-acetyl-alpha-D-glucosamine</name>
        <dbReference type="ChEBI" id="CHEBI:57705"/>
    </ligand>
</feature>
<comment type="caution">
    <text evidence="13">The sequence shown here is derived from an EMBL/GenBank/DDBJ whole genome shotgun (WGS) entry which is preliminary data.</text>
</comment>
<feature type="binding site" evidence="10">
    <location>
        <begin position="260"/>
        <end position="265"/>
    </location>
    <ligand>
        <name>UDP-N-acetyl-alpha-D-glucosamine</name>
        <dbReference type="ChEBI" id="CHEBI:57705"/>
    </ligand>
</feature>
<feature type="binding site" evidence="10">
    <location>
        <position position="188"/>
    </location>
    <ligand>
        <name>UDP-N-acetyl-alpha-D-glucosamine</name>
        <dbReference type="ChEBI" id="CHEBI:57705"/>
    </ligand>
</feature>
<feature type="binding site" evidence="10">
    <location>
        <begin position="12"/>
        <end position="14"/>
    </location>
    <ligand>
        <name>UDP-N-acetyl-alpha-D-glucosamine</name>
        <dbReference type="ChEBI" id="CHEBI:57705"/>
    </ligand>
</feature>
<dbReference type="GO" id="GO:0071555">
    <property type="term" value="P:cell wall organization"/>
    <property type="evidence" value="ECO:0007669"/>
    <property type="project" value="UniProtKB-KW"/>
</dbReference>
<dbReference type="InterPro" id="IPR004276">
    <property type="entry name" value="GlycoTrans_28_N"/>
</dbReference>
<comment type="subcellular location">
    <subcellularLocation>
        <location evidence="10">Cell membrane</location>
        <topology evidence="10">Peripheral membrane protein</topology>
        <orientation evidence="10">Cytoplasmic side</orientation>
    </subcellularLocation>
</comment>
<keyword evidence="9 10" id="KW-0961">Cell wall biogenesis/degradation</keyword>
<comment type="function">
    <text evidence="10">Cell wall formation. Catalyzes the transfer of a GlcNAc subunit on undecaprenyl-pyrophosphoryl-MurNAc-pentapeptide (lipid intermediate I) to form undecaprenyl-pyrophosphoryl-MurNAc-(pentapeptide)GlcNAc (lipid intermediate II).</text>
</comment>
<organism evidence="13 14">
    <name type="scientific">Candidatus Pantoea edessiphila</name>
    <dbReference type="NCBI Taxonomy" id="2044610"/>
    <lineage>
        <taxon>Bacteria</taxon>
        <taxon>Pseudomonadati</taxon>
        <taxon>Pseudomonadota</taxon>
        <taxon>Gammaproteobacteria</taxon>
        <taxon>Enterobacterales</taxon>
        <taxon>Erwiniaceae</taxon>
        <taxon>Pantoea</taxon>
    </lineage>
</organism>
<dbReference type="HAMAP" id="MF_00033">
    <property type="entry name" value="MurG"/>
    <property type="match status" value="1"/>
</dbReference>
<keyword evidence="2 10" id="KW-0132">Cell division</keyword>
<dbReference type="InterPro" id="IPR007235">
    <property type="entry name" value="Glyco_trans_28_C"/>
</dbReference>
<evidence type="ECO:0000256" key="4">
    <source>
        <dbReference type="ARBA" id="ARBA00022679"/>
    </source>
</evidence>
<keyword evidence="1 10" id="KW-1003">Cell membrane</keyword>
<dbReference type="PANTHER" id="PTHR21015">
    <property type="entry name" value="UDP-N-ACETYLGLUCOSAMINE--N-ACETYLMURAMYL-(PENTAPEPTIDE) PYROPHOSPHORYL-UNDECAPRENOL N-ACETYLGLUCOSAMINE TRANSFERASE 1"/>
    <property type="match status" value="1"/>
</dbReference>
<evidence type="ECO:0000256" key="1">
    <source>
        <dbReference type="ARBA" id="ARBA00022475"/>
    </source>
</evidence>
<dbReference type="Proteomes" id="UP000296153">
    <property type="component" value="Unassembled WGS sequence"/>
</dbReference>
<keyword evidence="6 10" id="KW-0573">Peptidoglycan synthesis</keyword>
<dbReference type="SUPFAM" id="SSF53756">
    <property type="entry name" value="UDP-Glycosyltransferase/glycogen phosphorylase"/>
    <property type="match status" value="1"/>
</dbReference>
<dbReference type="InterPro" id="IPR006009">
    <property type="entry name" value="GlcNAc_MurG"/>
</dbReference>
<comment type="similarity">
    <text evidence="10">Belongs to the glycosyltransferase 28 family. MurG subfamily.</text>
</comment>
<evidence type="ECO:0000259" key="12">
    <source>
        <dbReference type="Pfam" id="PF04101"/>
    </source>
</evidence>
<accession>A0A2P5T069</accession>
<comment type="catalytic activity">
    <reaction evidence="10">
        <text>di-trans,octa-cis-undecaprenyl diphospho-N-acetyl-alpha-D-muramoyl-L-alanyl-D-glutamyl-meso-2,6-diaminopimeloyl-D-alanyl-D-alanine + UDP-N-acetyl-alpha-D-glucosamine = di-trans,octa-cis-undecaprenyl diphospho-[N-acetyl-alpha-D-glucosaminyl-(1-&gt;4)]-N-acetyl-alpha-D-muramoyl-L-alanyl-D-glutamyl-meso-2,6-diaminopimeloyl-D-alanyl-D-alanine + UDP + H(+)</text>
        <dbReference type="Rhea" id="RHEA:31227"/>
        <dbReference type="ChEBI" id="CHEBI:15378"/>
        <dbReference type="ChEBI" id="CHEBI:57705"/>
        <dbReference type="ChEBI" id="CHEBI:58223"/>
        <dbReference type="ChEBI" id="CHEBI:61387"/>
        <dbReference type="ChEBI" id="CHEBI:61388"/>
        <dbReference type="EC" id="2.4.1.227"/>
    </reaction>
</comment>
<dbReference type="EMBL" id="PDKT01000002">
    <property type="protein sequence ID" value="PPI87977.1"/>
    <property type="molecule type" value="Genomic_DNA"/>
</dbReference>
<evidence type="ECO:0000256" key="3">
    <source>
        <dbReference type="ARBA" id="ARBA00022676"/>
    </source>
</evidence>
<dbReference type="GO" id="GO:0005975">
    <property type="term" value="P:carbohydrate metabolic process"/>
    <property type="evidence" value="ECO:0007669"/>
    <property type="project" value="InterPro"/>
</dbReference>
<dbReference type="PANTHER" id="PTHR21015:SF22">
    <property type="entry name" value="GLYCOSYLTRANSFERASE"/>
    <property type="match status" value="1"/>
</dbReference>
<dbReference type="GO" id="GO:0005886">
    <property type="term" value="C:plasma membrane"/>
    <property type="evidence" value="ECO:0007669"/>
    <property type="project" value="UniProtKB-SubCell"/>
</dbReference>
<dbReference type="GO" id="GO:0051991">
    <property type="term" value="F:UDP-N-acetyl-D-glucosamine:N-acetylmuramoyl-L-alanyl-D-glutamyl-meso-2,6-diaminopimelyl-D-alanyl-D-alanine-diphosphoundecaprenol 4-beta-N-acetylglucosaminlytransferase activity"/>
    <property type="evidence" value="ECO:0007669"/>
    <property type="project" value="RHEA"/>
</dbReference>
<dbReference type="CDD" id="cd03785">
    <property type="entry name" value="GT28_MurG"/>
    <property type="match status" value="1"/>
</dbReference>
<dbReference type="OrthoDB" id="9808936at2"/>
<evidence type="ECO:0000256" key="9">
    <source>
        <dbReference type="ARBA" id="ARBA00023316"/>
    </source>
</evidence>
<keyword evidence="7 10" id="KW-0472">Membrane</keyword>
<comment type="pathway">
    <text evidence="10">Cell wall biogenesis; peptidoglycan biosynthesis.</text>
</comment>
<keyword evidence="4 10" id="KW-0808">Transferase</keyword>
<dbReference type="Pfam" id="PF04101">
    <property type="entry name" value="Glyco_tran_28_C"/>
    <property type="match status" value="1"/>
</dbReference>
<dbReference type="NCBIfam" id="TIGR01133">
    <property type="entry name" value="murG"/>
    <property type="match status" value="1"/>
</dbReference>